<gene>
    <name evidence="3" type="ORF">SAMN05216218_1066</name>
</gene>
<dbReference type="RefSeq" id="WP_092690814.1">
    <property type="nucleotide sequence ID" value="NZ_FNBK01000006.1"/>
</dbReference>
<evidence type="ECO:0000313" key="3">
    <source>
        <dbReference type="EMBL" id="SDF39981.1"/>
    </source>
</evidence>
<proteinExistence type="predicted"/>
<protein>
    <recommendedName>
        <fullName evidence="2">DUF7350 domain-containing protein</fullName>
    </recommendedName>
</protein>
<evidence type="ECO:0000313" key="4">
    <source>
        <dbReference type="Proteomes" id="UP000199076"/>
    </source>
</evidence>
<feature type="compositionally biased region" description="Polar residues" evidence="1">
    <location>
        <begin position="27"/>
        <end position="44"/>
    </location>
</feature>
<feature type="region of interest" description="Disordered" evidence="1">
    <location>
        <begin position="20"/>
        <end position="44"/>
    </location>
</feature>
<dbReference type="Proteomes" id="UP000199076">
    <property type="component" value="Unassembled WGS sequence"/>
</dbReference>
<name>A0A1G7KS48_9EURY</name>
<dbReference type="InterPro" id="IPR038482">
    <property type="entry name" value="Tp34-type_sf"/>
</dbReference>
<keyword evidence="4" id="KW-1185">Reference proteome</keyword>
<dbReference type="STRING" id="660518.SAMN05216218_1066"/>
<dbReference type="Pfam" id="PF24041">
    <property type="entry name" value="DUF7350"/>
    <property type="match status" value="1"/>
</dbReference>
<dbReference type="PROSITE" id="PS51257">
    <property type="entry name" value="PROKAR_LIPOPROTEIN"/>
    <property type="match status" value="1"/>
</dbReference>
<organism evidence="3 4">
    <name type="scientific">Halorientalis regularis</name>
    <dbReference type="NCBI Taxonomy" id="660518"/>
    <lineage>
        <taxon>Archaea</taxon>
        <taxon>Methanobacteriati</taxon>
        <taxon>Methanobacteriota</taxon>
        <taxon>Stenosarchaea group</taxon>
        <taxon>Halobacteria</taxon>
        <taxon>Halobacteriales</taxon>
        <taxon>Haloarculaceae</taxon>
        <taxon>Halorientalis</taxon>
    </lineage>
</organism>
<evidence type="ECO:0000259" key="2">
    <source>
        <dbReference type="Pfam" id="PF24041"/>
    </source>
</evidence>
<dbReference type="OrthoDB" id="156174at2157"/>
<evidence type="ECO:0000256" key="1">
    <source>
        <dbReference type="SAM" id="MobiDB-lite"/>
    </source>
</evidence>
<dbReference type="Gene3D" id="2.60.40.2480">
    <property type="entry name" value="Periplasmic metal-binding protein Tp34-type"/>
    <property type="match status" value="1"/>
</dbReference>
<dbReference type="EMBL" id="FNBK01000006">
    <property type="protein sequence ID" value="SDF39981.1"/>
    <property type="molecule type" value="Genomic_DNA"/>
</dbReference>
<feature type="domain" description="DUF7350" evidence="2">
    <location>
        <begin position="236"/>
        <end position="353"/>
    </location>
</feature>
<accession>A0A1G7KS48</accession>
<dbReference type="AlphaFoldDB" id="A0A1G7KS48"/>
<dbReference type="InterPro" id="IPR055774">
    <property type="entry name" value="DUF7350"/>
</dbReference>
<sequence>MHRRRLLTLLAGAGTAGFAGCNRPRTAGTSTERGAWTATPSTPTGSADGRVYVQPFVEEMGRLGTATAGPCRVALLYTVPHRFWTVTNDQRSLVPKGSGGGYRLHLMAVVWDPKTGVAIPETGLSLELERDGRLVSEEVIYSMLSQRMGVHYGGNFTLPADGDYRARIDVGALSIRRTGAFRDRFDELATAEITFRFTAGDRREIGTHSIPEAGEGGAVAPMDAAFPLGRAPEIEAMPGTHLGTARSGDAVFGVVRLADPPAGIAGDGPYLAVSARTPYNRLLVPAMSLTASAGAFDGDLVRTLDPDLGYHYGATIPSLAEADRLRLTVAMPPQIARHEGYERAFLEMPPMELSI</sequence>
<reference evidence="4" key="1">
    <citation type="submission" date="2016-10" db="EMBL/GenBank/DDBJ databases">
        <authorList>
            <person name="Varghese N."/>
            <person name="Submissions S."/>
        </authorList>
    </citation>
    <scope>NUCLEOTIDE SEQUENCE [LARGE SCALE GENOMIC DNA]</scope>
    <source>
        <strain evidence="4">IBRC-M 10760</strain>
    </source>
</reference>